<protein>
    <submittedName>
        <fullName evidence="2">GNAT family N-acetyltransferase</fullName>
    </submittedName>
</protein>
<dbReference type="InterPro" id="IPR053144">
    <property type="entry name" value="Acetyltransferase_Butenolide"/>
</dbReference>
<feature type="domain" description="N-acetyltransferase" evidence="1">
    <location>
        <begin position="11"/>
        <end position="149"/>
    </location>
</feature>
<dbReference type="SUPFAM" id="SSF55729">
    <property type="entry name" value="Acyl-CoA N-acyltransferases (Nat)"/>
    <property type="match status" value="1"/>
</dbReference>
<dbReference type="Proteomes" id="UP001500218">
    <property type="component" value="Unassembled WGS sequence"/>
</dbReference>
<dbReference type="InterPro" id="IPR016181">
    <property type="entry name" value="Acyl_CoA_acyltransferase"/>
</dbReference>
<gene>
    <name evidence="2" type="ORF">GCM10009682_58610</name>
</gene>
<evidence type="ECO:0000259" key="1">
    <source>
        <dbReference type="PROSITE" id="PS51186"/>
    </source>
</evidence>
<dbReference type="PROSITE" id="PS51186">
    <property type="entry name" value="GNAT"/>
    <property type="match status" value="1"/>
</dbReference>
<dbReference type="CDD" id="cd04301">
    <property type="entry name" value="NAT_SF"/>
    <property type="match status" value="1"/>
</dbReference>
<proteinExistence type="predicted"/>
<organism evidence="2 3">
    <name type="scientific">Luedemannella flava</name>
    <dbReference type="NCBI Taxonomy" id="349316"/>
    <lineage>
        <taxon>Bacteria</taxon>
        <taxon>Bacillati</taxon>
        <taxon>Actinomycetota</taxon>
        <taxon>Actinomycetes</taxon>
        <taxon>Micromonosporales</taxon>
        <taxon>Micromonosporaceae</taxon>
        <taxon>Luedemannella</taxon>
    </lineage>
</organism>
<dbReference type="InterPro" id="IPR000182">
    <property type="entry name" value="GNAT_dom"/>
</dbReference>
<reference evidence="2 3" key="1">
    <citation type="journal article" date="2019" name="Int. J. Syst. Evol. Microbiol.">
        <title>The Global Catalogue of Microorganisms (GCM) 10K type strain sequencing project: providing services to taxonomists for standard genome sequencing and annotation.</title>
        <authorList>
            <consortium name="The Broad Institute Genomics Platform"/>
            <consortium name="The Broad Institute Genome Sequencing Center for Infectious Disease"/>
            <person name="Wu L."/>
            <person name="Ma J."/>
        </authorList>
    </citation>
    <scope>NUCLEOTIDE SEQUENCE [LARGE SCALE GENOMIC DNA]</scope>
    <source>
        <strain evidence="2 3">JCM 13250</strain>
    </source>
</reference>
<accession>A0ABN2MMT2</accession>
<name>A0ABN2MMT2_9ACTN</name>
<sequence length="160" mass="17837">MLTTRDDGYEIDTDPSRLDLKLIHQWLSSDAYWSLGRPMETVERSIEGSLSFGVYAPESGDLVGFARVITDLATFAYLCDVYIARGARGHGLGTWLVTVIRDRILATGVKRLLLATADAHGVYARAGYTPVAAPERWMEIDIRDAKVMESIARRSETQEQ</sequence>
<evidence type="ECO:0000313" key="3">
    <source>
        <dbReference type="Proteomes" id="UP001500218"/>
    </source>
</evidence>
<dbReference type="RefSeq" id="WP_344139276.1">
    <property type="nucleotide sequence ID" value="NZ_BAAALT010000274.1"/>
</dbReference>
<dbReference type="PANTHER" id="PTHR43233:SF1">
    <property type="entry name" value="FAMILY N-ACETYLTRANSFERASE, PUTATIVE (AFU_ORTHOLOGUE AFUA_6G03350)-RELATED"/>
    <property type="match status" value="1"/>
</dbReference>
<comment type="caution">
    <text evidence="2">The sequence shown here is derived from an EMBL/GenBank/DDBJ whole genome shotgun (WGS) entry which is preliminary data.</text>
</comment>
<dbReference type="PANTHER" id="PTHR43233">
    <property type="entry name" value="FAMILY N-ACETYLTRANSFERASE, PUTATIVE (AFU_ORTHOLOGUE AFUA_6G03350)-RELATED"/>
    <property type="match status" value="1"/>
</dbReference>
<dbReference type="Pfam" id="PF00583">
    <property type="entry name" value="Acetyltransf_1"/>
    <property type="match status" value="1"/>
</dbReference>
<keyword evidence="3" id="KW-1185">Reference proteome</keyword>
<dbReference type="EMBL" id="BAAALT010000274">
    <property type="protein sequence ID" value="GAA1832396.1"/>
    <property type="molecule type" value="Genomic_DNA"/>
</dbReference>
<evidence type="ECO:0000313" key="2">
    <source>
        <dbReference type="EMBL" id="GAA1832396.1"/>
    </source>
</evidence>
<dbReference type="Gene3D" id="3.40.630.30">
    <property type="match status" value="1"/>
</dbReference>